<dbReference type="SUPFAM" id="SSF50249">
    <property type="entry name" value="Nucleic acid-binding proteins"/>
    <property type="match status" value="1"/>
</dbReference>
<evidence type="ECO:0000256" key="7">
    <source>
        <dbReference type="ARBA" id="ARBA00022763"/>
    </source>
</evidence>
<feature type="active site" description="N6-AMP-lysine intermediate" evidence="14">
    <location>
        <position position="260"/>
    </location>
</feature>
<evidence type="ECO:0000313" key="18">
    <source>
        <dbReference type="Proteomes" id="UP000231371"/>
    </source>
</evidence>
<feature type="domain" description="ATP-dependent DNA ligase family profile" evidence="16">
    <location>
        <begin position="338"/>
        <end position="464"/>
    </location>
</feature>
<keyword evidence="3 14" id="KW-0132">Cell division</keyword>
<dbReference type="PANTHER" id="PTHR45674">
    <property type="entry name" value="DNA LIGASE 1/3 FAMILY MEMBER"/>
    <property type="match status" value="1"/>
</dbReference>
<dbReference type="Gene3D" id="1.10.3260.10">
    <property type="entry name" value="DNA ligase, ATP-dependent, N-terminal domain"/>
    <property type="match status" value="1"/>
</dbReference>
<dbReference type="SUPFAM" id="SSF117018">
    <property type="entry name" value="ATP-dependent DNA ligase DNA-binding domain"/>
    <property type="match status" value="1"/>
</dbReference>
<dbReference type="AlphaFoldDB" id="A0A2H0KFT9"/>
<dbReference type="GO" id="GO:0006310">
    <property type="term" value="P:DNA recombination"/>
    <property type="evidence" value="ECO:0007669"/>
    <property type="project" value="UniProtKB-UniRule"/>
</dbReference>
<keyword evidence="10 14" id="KW-0233">DNA recombination</keyword>
<dbReference type="GO" id="GO:0005524">
    <property type="term" value="F:ATP binding"/>
    <property type="evidence" value="ECO:0007669"/>
    <property type="project" value="UniProtKB-UniRule"/>
</dbReference>
<evidence type="ECO:0000256" key="8">
    <source>
        <dbReference type="ARBA" id="ARBA00022840"/>
    </source>
</evidence>
<dbReference type="Pfam" id="PF04675">
    <property type="entry name" value="DNA_ligase_A_N"/>
    <property type="match status" value="1"/>
</dbReference>
<dbReference type="GO" id="GO:0071897">
    <property type="term" value="P:DNA biosynthetic process"/>
    <property type="evidence" value="ECO:0007669"/>
    <property type="project" value="InterPro"/>
</dbReference>
<feature type="binding site" evidence="14">
    <location>
        <position position="265"/>
    </location>
    <ligand>
        <name>ATP</name>
        <dbReference type="ChEBI" id="CHEBI:30616"/>
    </ligand>
</feature>
<keyword evidence="7 14" id="KW-0227">DNA damage</keyword>
<sequence length="587" mass="66199">MTFKKLSQYFFLLEQNSSRLKITEILARLFAQAGEEEIDKICYLSLGRLLPSYRGLEFQMAEKMMQKAIAKAFGIDQEKVLRRYQEKGDLGLVAEEFKEEFKGKKQALLFGEDKPVGDGETLWVYEELLAVANEAGEGSVERKIGKMASLLGKLDGLSVRYIVRILLGKMRLGFSEMTVLDGLSWMITGDKSLRLLTEDAYNVVADVGEIARNIKASKGIEGLRKIKPKLGTPIIPALCQRIGTAEEIVEKLGKIAVEPKYDGTRLQVHLRKQGVSIFTRNLENVTHMFPDIVQALKKEVKVEEAIFDGEGLGIDPKTKKYLPFQETIKRKRKHNIASTAKEIPLKYFVFDILYENGESLIKEPFEKRRKILAQTVSAKGKVICLSPQILTSDPNKLRQYHDEQIKNGLEGIVAKKWQSVYEPGRRGFHWVKLKQEMTKKGGGLADTVDCVIMGVTRGKGKRAGFGVGSFLAGIRKNDKYVTITNIGTGLSDEQFKDLNKRSKKLKIKEKPRMYLVDKNQEPDTWLEPEIVAEIQADNITKSSIHTAGVALRFPRLIRFRDDRDPSQATTLGEVEKLYGMQFGNEGG</sequence>
<dbReference type="GO" id="GO:0046872">
    <property type="term" value="F:metal ion binding"/>
    <property type="evidence" value="ECO:0007669"/>
    <property type="project" value="UniProtKB-KW"/>
</dbReference>
<evidence type="ECO:0000256" key="12">
    <source>
        <dbReference type="ARBA" id="ARBA00023306"/>
    </source>
</evidence>
<evidence type="ECO:0000256" key="6">
    <source>
        <dbReference type="ARBA" id="ARBA00022741"/>
    </source>
</evidence>
<dbReference type="Pfam" id="PF01068">
    <property type="entry name" value="DNA_ligase_A_M"/>
    <property type="match status" value="1"/>
</dbReference>
<dbReference type="InterPro" id="IPR036599">
    <property type="entry name" value="DNA_ligase_N_sf"/>
</dbReference>
<comment type="caution">
    <text evidence="17">The sequence shown here is derived from an EMBL/GenBank/DDBJ whole genome shotgun (WGS) entry which is preliminary data.</text>
</comment>
<keyword evidence="9 14" id="KW-0460">Magnesium</keyword>
<keyword evidence="11 14" id="KW-0234">DNA repair</keyword>
<comment type="cofactor">
    <cofactor evidence="14">
        <name>Mg(2+)</name>
        <dbReference type="ChEBI" id="CHEBI:18420"/>
    </cofactor>
</comment>
<feature type="binding site" evidence="14">
    <location>
        <position position="280"/>
    </location>
    <ligand>
        <name>ATP</name>
        <dbReference type="ChEBI" id="CHEBI:30616"/>
    </ligand>
</feature>
<dbReference type="CDD" id="cd07901">
    <property type="entry name" value="Adenylation_DNA_ligase_Arch_LigB"/>
    <property type="match status" value="1"/>
</dbReference>
<name>A0A2H0KFT9_9BACT</name>
<dbReference type="GO" id="GO:0051301">
    <property type="term" value="P:cell division"/>
    <property type="evidence" value="ECO:0007669"/>
    <property type="project" value="UniProtKB-KW"/>
</dbReference>
<evidence type="ECO:0000256" key="1">
    <source>
        <dbReference type="ARBA" id="ARBA00007572"/>
    </source>
</evidence>
<comment type="catalytic activity">
    <reaction evidence="13 14">
        <text>ATP + (deoxyribonucleotide)n-3'-hydroxyl + 5'-phospho-(deoxyribonucleotide)m = (deoxyribonucleotide)n+m + AMP + diphosphate.</text>
        <dbReference type="EC" id="6.5.1.1"/>
    </reaction>
</comment>
<keyword evidence="4 14" id="KW-0235">DNA replication</keyword>
<keyword evidence="5 14" id="KW-0479">Metal-binding</keyword>
<gene>
    <name evidence="14" type="primary">lig</name>
    <name evidence="17" type="ORF">COV89_02245</name>
</gene>
<dbReference type="GO" id="GO:0006273">
    <property type="term" value="P:lagging strand elongation"/>
    <property type="evidence" value="ECO:0007669"/>
    <property type="project" value="TreeGrafter"/>
</dbReference>
<comment type="similarity">
    <text evidence="1 14 15">Belongs to the ATP-dependent DNA ligase family.</text>
</comment>
<evidence type="ECO:0000313" key="17">
    <source>
        <dbReference type="EMBL" id="PIQ70112.1"/>
    </source>
</evidence>
<dbReference type="PROSITE" id="PS00333">
    <property type="entry name" value="DNA_LIGASE_A2"/>
    <property type="match status" value="1"/>
</dbReference>
<dbReference type="InterPro" id="IPR012340">
    <property type="entry name" value="NA-bd_OB-fold"/>
</dbReference>
<dbReference type="GO" id="GO:0003910">
    <property type="term" value="F:DNA ligase (ATP) activity"/>
    <property type="evidence" value="ECO:0007669"/>
    <property type="project" value="UniProtKB-UniRule"/>
</dbReference>
<protein>
    <recommendedName>
        <fullName evidence="14">Probable DNA ligase</fullName>
        <ecNumber evidence="14">6.5.1.1</ecNumber>
    </recommendedName>
    <alternativeName>
        <fullName evidence="14">Polydeoxyribonucleotide synthase [ATP]</fullName>
    </alternativeName>
</protein>
<dbReference type="Pfam" id="PF04679">
    <property type="entry name" value="DNA_ligase_A_C"/>
    <property type="match status" value="1"/>
</dbReference>
<dbReference type="InterPro" id="IPR050191">
    <property type="entry name" value="ATP-dep_DNA_ligase"/>
</dbReference>
<dbReference type="PROSITE" id="PS50160">
    <property type="entry name" value="DNA_LIGASE_A3"/>
    <property type="match status" value="1"/>
</dbReference>
<evidence type="ECO:0000256" key="15">
    <source>
        <dbReference type="RuleBase" id="RU004196"/>
    </source>
</evidence>
<dbReference type="InterPro" id="IPR016059">
    <property type="entry name" value="DNA_ligase_ATP-dep_CS"/>
</dbReference>
<reference evidence="17 18" key="1">
    <citation type="submission" date="2017-09" db="EMBL/GenBank/DDBJ databases">
        <title>Depth-based differentiation of microbial function through sediment-hosted aquifers and enrichment of novel symbionts in the deep terrestrial subsurface.</title>
        <authorList>
            <person name="Probst A.J."/>
            <person name="Ladd B."/>
            <person name="Jarett J.K."/>
            <person name="Geller-Mcgrath D.E."/>
            <person name="Sieber C.M."/>
            <person name="Emerson J.B."/>
            <person name="Anantharaman K."/>
            <person name="Thomas B.C."/>
            <person name="Malmstrom R."/>
            <person name="Stieglmeier M."/>
            <person name="Klingl A."/>
            <person name="Woyke T."/>
            <person name="Ryan C.M."/>
            <person name="Banfield J.F."/>
        </authorList>
    </citation>
    <scope>NUCLEOTIDE SEQUENCE [LARGE SCALE GENOMIC DNA]</scope>
    <source>
        <strain evidence="17">CG11_big_fil_rev_8_21_14_0_20_40_12</strain>
    </source>
</reference>
<dbReference type="EC" id="6.5.1.1" evidence="14"/>
<dbReference type="GO" id="GO:0003677">
    <property type="term" value="F:DNA binding"/>
    <property type="evidence" value="ECO:0007669"/>
    <property type="project" value="InterPro"/>
</dbReference>
<feature type="binding site" evidence="14">
    <location>
        <position position="350"/>
    </location>
    <ligand>
        <name>ATP</name>
        <dbReference type="ChEBI" id="CHEBI:30616"/>
    </ligand>
</feature>
<dbReference type="Gene3D" id="3.30.470.30">
    <property type="entry name" value="DNA ligase/mRNA capping enzyme"/>
    <property type="match status" value="1"/>
</dbReference>
<accession>A0A2H0KFT9</accession>
<dbReference type="GO" id="GO:0006281">
    <property type="term" value="P:DNA repair"/>
    <property type="evidence" value="ECO:0007669"/>
    <property type="project" value="UniProtKB-UniRule"/>
</dbReference>
<evidence type="ECO:0000256" key="5">
    <source>
        <dbReference type="ARBA" id="ARBA00022723"/>
    </source>
</evidence>
<feature type="binding site" evidence="14">
    <location>
        <position position="258"/>
    </location>
    <ligand>
        <name>ATP</name>
        <dbReference type="ChEBI" id="CHEBI:30616"/>
    </ligand>
</feature>
<dbReference type="SUPFAM" id="SSF56091">
    <property type="entry name" value="DNA ligase/mRNA capping enzyme, catalytic domain"/>
    <property type="match status" value="1"/>
</dbReference>
<dbReference type="InterPro" id="IPR012308">
    <property type="entry name" value="DNA_ligase_ATP-dep_N"/>
</dbReference>
<evidence type="ECO:0000256" key="13">
    <source>
        <dbReference type="ARBA" id="ARBA00034003"/>
    </source>
</evidence>
<evidence type="ECO:0000256" key="9">
    <source>
        <dbReference type="ARBA" id="ARBA00022842"/>
    </source>
</evidence>
<feature type="binding site" evidence="14">
    <location>
        <position position="426"/>
    </location>
    <ligand>
        <name>ATP</name>
        <dbReference type="ChEBI" id="CHEBI:30616"/>
    </ligand>
</feature>
<dbReference type="HAMAP" id="MF_00407">
    <property type="entry name" value="DNA_ligase"/>
    <property type="match status" value="1"/>
</dbReference>
<dbReference type="InterPro" id="IPR000977">
    <property type="entry name" value="DNA_ligase_ATP-dep"/>
</dbReference>
<keyword evidence="8 14" id="KW-0067">ATP-binding</keyword>
<dbReference type="PANTHER" id="PTHR45674:SF4">
    <property type="entry name" value="DNA LIGASE 1"/>
    <property type="match status" value="1"/>
</dbReference>
<dbReference type="InterPro" id="IPR022865">
    <property type="entry name" value="DNA_ligae_ATP-dep_bac/arc"/>
</dbReference>
<evidence type="ECO:0000256" key="11">
    <source>
        <dbReference type="ARBA" id="ARBA00023204"/>
    </source>
</evidence>
<proteinExistence type="inferred from homology"/>
<evidence type="ECO:0000256" key="14">
    <source>
        <dbReference type="HAMAP-Rule" id="MF_00407"/>
    </source>
</evidence>
<keyword evidence="12 14" id="KW-0131">Cell cycle</keyword>
<dbReference type="Proteomes" id="UP000231371">
    <property type="component" value="Unassembled WGS sequence"/>
</dbReference>
<organism evidence="17 18">
    <name type="scientific">Candidatus Shapirobacteria bacterium CG11_big_fil_rev_8_21_14_0_20_40_12</name>
    <dbReference type="NCBI Taxonomy" id="1974889"/>
    <lineage>
        <taxon>Bacteria</taxon>
        <taxon>Candidatus Shapironibacteriota</taxon>
    </lineage>
</organism>
<evidence type="ECO:0000256" key="3">
    <source>
        <dbReference type="ARBA" id="ARBA00022618"/>
    </source>
</evidence>
<evidence type="ECO:0000256" key="2">
    <source>
        <dbReference type="ARBA" id="ARBA00022598"/>
    </source>
</evidence>
<keyword evidence="6 14" id="KW-0547">Nucleotide-binding</keyword>
<comment type="function">
    <text evidence="14">DNA ligase that seals nicks in double-stranded DNA during DNA replication, DNA recombination and DNA repair.</text>
</comment>
<keyword evidence="2 14" id="KW-0436">Ligase</keyword>
<evidence type="ECO:0000259" key="16">
    <source>
        <dbReference type="PROSITE" id="PS50160"/>
    </source>
</evidence>
<feature type="binding site" evidence="14">
    <location>
        <position position="310"/>
    </location>
    <ligand>
        <name>ATP</name>
        <dbReference type="ChEBI" id="CHEBI:30616"/>
    </ligand>
</feature>
<feature type="binding site" evidence="14">
    <location>
        <position position="432"/>
    </location>
    <ligand>
        <name>ATP</name>
        <dbReference type="ChEBI" id="CHEBI:30616"/>
    </ligand>
</feature>
<dbReference type="EMBL" id="PCVI01000035">
    <property type="protein sequence ID" value="PIQ70112.1"/>
    <property type="molecule type" value="Genomic_DNA"/>
</dbReference>
<evidence type="ECO:0000256" key="10">
    <source>
        <dbReference type="ARBA" id="ARBA00023172"/>
    </source>
</evidence>
<dbReference type="InterPro" id="IPR012310">
    <property type="entry name" value="DNA_ligase_ATP-dep_cent"/>
</dbReference>
<dbReference type="NCBIfam" id="TIGR00574">
    <property type="entry name" value="dnl1"/>
    <property type="match status" value="1"/>
</dbReference>
<evidence type="ECO:0000256" key="4">
    <source>
        <dbReference type="ARBA" id="ARBA00022705"/>
    </source>
</evidence>
<dbReference type="Gene3D" id="2.40.50.140">
    <property type="entry name" value="Nucleic acid-binding proteins"/>
    <property type="match status" value="1"/>
</dbReference>
<dbReference type="InterPro" id="IPR012309">
    <property type="entry name" value="DNA_ligase_ATP-dep_C"/>
</dbReference>